<feature type="transmembrane region" description="Helical" evidence="6">
    <location>
        <begin position="109"/>
        <end position="131"/>
    </location>
</feature>
<evidence type="ECO:0000256" key="2">
    <source>
        <dbReference type="ARBA" id="ARBA00022475"/>
    </source>
</evidence>
<dbReference type="Proteomes" id="UP000248410">
    <property type="component" value="Chromosome"/>
</dbReference>
<comment type="subcellular location">
    <subcellularLocation>
        <location evidence="1">Cell membrane</location>
        <topology evidence="1">Multi-pass membrane protein</topology>
    </subcellularLocation>
</comment>
<protein>
    <recommendedName>
        <fullName evidence="9">APC family permease</fullName>
    </recommendedName>
</protein>
<keyword evidence="4 6" id="KW-1133">Transmembrane helix</keyword>
<dbReference type="PANTHER" id="PTHR42770">
    <property type="entry name" value="AMINO ACID TRANSPORTER-RELATED"/>
    <property type="match status" value="1"/>
</dbReference>
<feature type="transmembrane region" description="Helical" evidence="6">
    <location>
        <begin position="454"/>
        <end position="474"/>
    </location>
</feature>
<proteinExistence type="predicted"/>
<reference evidence="7 8" key="1">
    <citation type="submission" date="2018-05" db="EMBL/GenBank/DDBJ databases">
        <title>Complete Genome Sequences of Extremely Thermoacidophilic, Metal-Mobilizing Type-Strain Members of the Archaeal Family Sulfolobaceae: Acidianus brierleyi DSM-1651T, Acidianus sulfidivorans DSM-18786T, Metallosphaera hakonensis DSM-7519T, and Metallosphaera prunae DSM-10039T.</title>
        <authorList>
            <person name="Counts J.A."/>
            <person name="Kelly R.M."/>
        </authorList>
    </citation>
    <scope>NUCLEOTIDE SEQUENCE [LARGE SCALE GENOMIC DNA]</scope>
    <source>
        <strain evidence="7 8">JP7</strain>
    </source>
</reference>
<feature type="transmembrane region" description="Helical" evidence="6">
    <location>
        <begin position="274"/>
        <end position="293"/>
    </location>
</feature>
<feature type="transmembrane region" description="Helical" evidence="6">
    <location>
        <begin position="52"/>
        <end position="71"/>
    </location>
</feature>
<accession>A0A2U9ILF5</accession>
<gene>
    <name evidence="7" type="ORF">DFR86_04140</name>
</gene>
<dbReference type="InterPro" id="IPR002293">
    <property type="entry name" value="AA/rel_permease1"/>
</dbReference>
<keyword evidence="5 6" id="KW-0472">Membrane</keyword>
<dbReference type="InterPro" id="IPR050367">
    <property type="entry name" value="APC_superfamily"/>
</dbReference>
<dbReference type="GO" id="GO:0022857">
    <property type="term" value="F:transmembrane transporter activity"/>
    <property type="evidence" value="ECO:0007669"/>
    <property type="project" value="InterPro"/>
</dbReference>
<feature type="transmembrane region" description="Helical" evidence="6">
    <location>
        <begin position="336"/>
        <end position="365"/>
    </location>
</feature>
<name>A0A2U9ILF5_9CREN</name>
<feature type="transmembrane region" description="Helical" evidence="6">
    <location>
        <begin position="494"/>
        <end position="511"/>
    </location>
</feature>
<keyword evidence="2" id="KW-1003">Cell membrane</keyword>
<dbReference type="GO" id="GO:0005886">
    <property type="term" value="C:plasma membrane"/>
    <property type="evidence" value="ECO:0007669"/>
    <property type="project" value="UniProtKB-SubCell"/>
</dbReference>
<feature type="transmembrane region" description="Helical" evidence="6">
    <location>
        <begin position="241"/>
        <end position="262"/>
    </location>
</feature>
<dbReference type="EMBL" id="CP029288">
    <property type="protein sequence ID" value="AWR96825.1"/>
    <property type="molecule type" value="Genomic_DNA"/>
</dbReference>
<feature type="transmembrane region" description="Helical" evidence="6">
    <location>
        <begin position="24"/>
        <end position="46"/>
    </location>
</feature>
<evidence type="ECO:0000313" key="7">
    <source>
        <dbReference type="EMBL" id="AWR96825.1"/>
    </source>
</evidence>
<feature type="transmembrane region" description="Helical" evidence="6">
    <location>
        <begin position="410"/>
        <end position="434"/>
    </location>
</feature>
<dbReference type="PIRSF" id="PIRSF006060">
    <property type="entry name" value="AA_transporter"/>
    <property type="match status" value="1"/>
</dbReference>
<evidence type="ECO:0008006" key="9">
    <source>
        <dbReference type="Google" id="ProtNLM"/>
    </source>
</evidence>
<keyword evidence="3 6" id="KW-0812">Transmembrane</keyword>
<dbReference type="Gene3D" id="1.20.1740.10">
    <property type="entry name" value="Amino acid/polyamine transporter I"/>
    <property type="match status" value="1"/>
</dbReference>
<dbReference type="KEGG" id="asul:DFR86_04140"/>
<organism evidence="7 8">
    <name type="scientific">Acidianus sulfidivorans JP7</name>
    <dbReference type="NCBI Taxonomy" id="619593"/>
    <lineage>
        <taxon>Archaea</taxon>
        <taxon>Thermoproteota</taxon>
        <taxon>Thermoprotei</taxon>
        <taxon>Sulfolobales</taxon>
        <taxon>Sulfolobaceae</taxon>
        <taxon>Acidianus</taxon>
    </lineage>
</organism>
<sequence length="533" mass="58007">MSGSKKIFIRESSGLVRQMSSKHAFAKVLALIVPISAYYTLVYSPALPAADWTLGIFIAAIIALPVFMTYLKLAEHIPRSSGEYIYITRILHPILGGIQGVANVFSTPLLAAILSQIEIAAGIAPAFQILGAAFHNSALFNLGTNMLVNPTYYAASAFIVLIAMWFISILPQKYMANFLFAIATMQVIGGILIVGILSQGTAAFESAFNHLSAEYSGPTFSSLYSSGLKYYSPIVNPLQTLMFSILMMMWLFIWFFAPSYFAGEYKSASKSIKIGMLAGYGIAAAIIFGLVIATEYSMTIPFFNYASLNGWGSSIPILAGSGYIAWAGVMVLSNPALAFFVAILNLGLQFVAMPLTLAIPSRVLLAMSFDRLLPEKLAYVNPRLKTPLISSAIVLALALIFEYVTLEGYLVVSTIVLVGVLFLYQFLLAAISALVGGIRGIPGEELTSKDKRELLIYGGLASIVLIMAVFFSFWYASVNSLYASMVIGDPTTNYAIILGIPIVGIIYYFIARYYRLRKDGIDINMAFQMIPPE</sequence>
<feature type="transmembrane region" description="Helical" evidence="6">
    <location>
        <begin position="151"/>
        <end position="171"/>
    </location>
</feature>
<evidence type="ECO:0000256" key="4">
    <source>
        <dbReference type="ARBA" id="ARBA00022989"/>
    </source>
</evidence>
<dbReference type="PANTHER" id="PTHR42770:SF7">
    <property type="entry name" value="MEMBRANE PROTEIN"/>
    <property type="match status" value="1"/>
</dbReference>
<keyword evidence="8" id="KW-1185">Reference proteome</keyword>
<evidence type="ECO:0000256" key="3">
    <source>
        <dbReference type="ARBA" id="ARBA00022692"/>
    </source>
</evidence>
<evidence type="ECO:0000256" key="1">
    <source>
        <dbReference type="ARBA" id="ARBA00004651"/>
    </source>
</evidence>
<evidence type="ECO:0000256" key="5">
    <source>
        <dbReference type="ARBA" id="ARBA00023136"/>
    </source>
</evidence>
<feature type="transmembrane region" description="Helical" evidence="6">
    <location>
        <begin position="178"/>
        <end position="198"/>
    </location>
</feature>
<dbReference type="AlphaFoldDB" id="A0A2U9ILF5"/>
<evidence type="ECO:0000256" key="6">
    <source>
        <dbReference type="SAM" id="Phobius"/>
    </source>
</evidence>
<dbReference type="Pfam" id="PF13520">
    <property type="entry name" value="AA_permease_2"/>
    <property type="match status" value="1"/>
</dbReference>
<evidence type="ECO:0000313" key="8">
    <source>
        <dbReference type="Proteomes" id="UP000248410"/>
    </source>
</evidence>